<gene>
    <name evidence="1" type="ORF">CPELLU_LOCUS11064</name>
</gene>
<comment type="caution">
    <text evidence="1">The sequence shown here is derived from an EMBL/GenBank/DDBJ whole genome shotgun (WGS) entry which is preliminary data.</text>
</comment>
<feature type="non-terminal residue" evidence="1">
    <location>
        <position position="1"/>
    </location>
</feature>
<evidence type="ECO:0000313" key="2">
    <source>
        <dbReference type="Proteomes" id="UP000789759"/>
    </source>
</evidence>
<name>A0A9N9ER83_9GLOM</name>
<dbReference type="AlphaFoldDB" id="A0A9N9ER83"/>
<sequence>EHQVATQRIEITNIMNEKIKIRTFSIDKVINYSSFKNNISEHNKRIVIEHLEIGNGIYRTIKSILNILLPI</sequence>
<evidence type="ECO:0000313" key="1">
    <source>
        <dbReference type="EMBL" id="CAG8685903.1"/>
    </source>
</evidence>
<protein>
    <submittedName>
        <fullName evidence="1">22522_t:CDS:1</fullName>
    </submittedName>
</protein>
<dbReference type="Proteomes" id="UP000789759">
    <property type="component" value="Unassembled WGS sequence"/>
</dbReference>
<organism evidence="1 2">
    <name type="scientific">Cetraspora pellucida</name>
    <dbReference type="NCBI Taxonomy" id="1433469"/>
    <lineage>
        <taxon>Eukaryota</taxon>
        <taxon>Fungi</taxon>
        <taxon>Fungi incertae sedis</taxon>
        <taxon>Mucoromycota</taxon>
        <taxon>Glomeromycotina</taxon>
        <taxon>Glomeromycetes</taxon>
        <taxon>Diversisporales</taxon>
        <taxon>Gigasporaceae</taxon>
        <taxon>Cetraspora</taxon>
    </lineage>
</organism>
<keyword evidence="2" id="KW-1185">Reference proteome</keyword>
<dbReference type="EMBL" id="CAJVQA010009518">
    <property type="protein sequence ID" value="CAG8685903.1"/>
    <property type="molecule type" value="Genomic_DNA"/>
</dbReference>
<reference evidence="1" key="1">
    <citation type="submission" date="2021-06" db="EMBL/GenBank/DDBJ databases">
        <authorList>
            <person name="Kallberg Y."/>
            <person name="Tangrot J."/>
            <person name="Rosling A."/>
        </authorList>
    </citation>
    <scope>NUCLEOTIDE SEQUENCE</scope>
    <source>
        <strain evidence="1">FL966</strain>
    </source>
</reference>
<proteinExistence type="predicted"/>
<accession>A0A9N9ER83</accession>